<dbReference type="eggNOG" id="ENOG5031CDP">
    <property type="taxonomic scope" value="Bacteria"/>
</dbReference>
<name>T0H9E3_9SPHN</name>
<dbReference type="AlphaFoldDB" id="T0H9E3"/>
<accession>T0H9E3</accession>
<dbReference type="PATRIC" id="fig|1096930.3.peg.2956"/>
<protein>
    <submittedName>
        <fullName evidence="1">Uncharacterized protein</fullName>
    </submittedName>
</protein>
<evidence type="ECO:0000313" key="2">
    <source>
        <dbReference type="Proteomes" id="UP000015527"/>
    </source>
</evidence>
<dbReference type="RefSeq" id="WP_021234791.1">
    <property type="nucleotide sequence ID" value="NZ_ATHL01000092.1"/>
</dbReference>
<evidence type="ECO:0000313" key="1">
    <source>
        <dbReference type="EMBL" id="EQB12931.1"/>
    </source>
</evidence>
<sequence length="73" mass="7004">MIGKILGAIAGKSVSQHVNGVGGTGGALLGVGAATVLRRMGPLGLIAVAAGGYALKKHLASREQGATAAGTRP</sequence>
<organism evidence="1 2">
    <name type="scientific">Novosphingobium lindaniclasticum LE124</name>
    <dbReference type="NCBI Taxonomy" id="1096930"/>
    <lineage>
        <taxon>Bacteria</taxon>
        <taxon>Pseudomonadati</taxon>
        <taxon>Pseudomonadota</taxon>
        <taxon>Alphaproteobacteria</taxon>
        <taxon>Sphingomonadales</taxon>
        <taxon>Sphingomonadaceae</taxon>
        <taxon>Novosphingobium</taxon>
    </lineage>
</organism>
<gene>
    <name evidence="1" type="ORF">L284_14845</name>
</gene>
<dbReference type="Proteomes" id="UP000015527">
    <property type="component" value="Unassembled WGS sequence"/>
</dbReference>
<comment type="caution">
    <text evidence="1">The sequence shown here is derived from an EMBL/GenBank/DDBJ whole genome shotgun (WGS) entry which is preliminary data.</text>
</comment>
<reference evidence="1 2" key="1">
    <citation type="journal article" date="2013" name="Genome Announc.">
        <title>Genome Sequence of Novosphingobium lindaniclasticum LE124T, Isolated from a Hexachlorocyclohexane Dumpsite.</title>
        <authorList>
            <person name="Saxena A."/>
            <person name="Nayyar N."/>
            <person name="Sangwan N."/>
            <person name="Kumari R."/>
            <person name="Khurana J.P."/>
            <person name="Lal R."/>
        </authorList>
    </citation>
    <scope>NUCLEOTIDE SEQUENCE [LARGE SCALE GENOMIC DNA]</scope>
    <source>
        <strain evidence="1 2">LE124</strain>
    </source>
</reference>
<dbReference type="OrthoDB" id="7510966at2"/>
<proteinExistence type="predicted"/>
<keyword evidence="2" id="KW-1185">Reference proteome</keyword>
<dbReference type="EMBL" id="ATHL01000092">
    <property type="protein sequence ID" value="EQB12931.1"/>
    <property type="molecule type" value="Genomic_DNA"/>
</dbReference>